<comment type="subcellular location">
    <subcellularLocation>
        <location evidence="1">Periplasm</location>
    </subcellularLocation>
</comment>
<gene>
    <name evidence="5" type="ORF">NOSIN_08260</name>
</gene>
<evidence type="ECO:0000313" key="6">
    <source>
        <dbReference type="Proteomes" id="UP000189004"/>
    </source>
</evidence>
<dbReference type="RefSeq" id="WP_077690184.1">
    <property type="nucleotide sequence ID" value="NZ_MCOK01000001.1"/>
</dbReference>
<evidence type="ECO:0000259" key="4">
    <source>
        <dbReference type="Pfam" id="PF09084"/>
    </source>
</evidence>
<dbReference type="PROSITE" id="PS51257">
    <property type="entry name" value="PROKAR_LIPOPROTEIN"/>
    <property type="match status" value="1"/>
</dbReference>
<protein>
    <submittedName>
        <fullName evidence="5">Nitrate ABC transporter substrate-binding protein</fullName>
    </submittedName>
</protein>
<keyword evidence="3" id="KW-0732">Signal</keyword>
<dbReference type="Gene3D" id="3.40.190.10">
    <property type="entry name" value="Periplasmic binding protein-like II"/>
    <property type="match status" value="2"/>
</dbReference>
<comment type="caution">
    <text evidence="5">The sequence shown here is derived from an EMBL/GenBank/DDBJ whole genome shotgun (WGS) entry which is preliminary data.</text>
</comment>
<proteinExistence type="inferred from homology"/>
<dbReference type="InterPro" id="IPR015168">
    <property type="entry name" value="SsuA/THI5"/>
</dbReference>
<keyword evidence="6" id="KW-1185">Reference proteome</keyword>
<dbReference type="Pfam" id="PF09084">
    <property type="entry name" value="NMT1"/>
    <property type="match status" value="1"/>
</dbReference>
<dbReference type="STRING" id="501010.NOSIN_08260"/>
<dbReference type="AlphaFoldDB" id="A0A1V3BZ25"/>
<dbReference type="PANTHER" id="PTHR30024">
    <property type="entry name" value="ALIPHATIC SULFONATES-BINDING PROTEIN-RELATED"/>
    <property type="match status" value="1"/>
</dbReference>
<reference evidence="6" key="1">
    <citation type="submission" date="2016-08" db="EMBL/GenBank/DDBJ databases">
        <authorList>
            <person name="Tokovenko B."/>
            <person name="Kalinowski J."/>
        </authorList>
    </citation>
    <scope>NUCLEOTIDE SEQUENCE [LARGE SCALE GENOMIC DNA]</scope>
    <source>
        <strain evidence="6">UTMC102</strain>
    </source>
</reference>
<dbReference type="Proteomes" id="UP000189004">
    <property type="component" value="Unassembled WGS sequence"/>
</dbReference>
<evidence type="ECO:0000256" key="1">
    <source>
        <dbReference type="ARBA" id="ARBA00004418"/>
    </source>
</evidence>
<dbReference type="EMBL" id="MCOK01000001">
    <property type="protein sequence ID" value="OOC53797.1"/>
    <property type="molecule type" value="Genomic_DNA"/>
</dbReference>
<accession>A0A1V3BZ25</accession>
<dbReference type="PANTHER" id="PTHR30024:SF47">
    <property type="entry name" value="TAURINE-BINDING PERIPLASMIC PROTEIN"/>
    <property type="match status" value="1"/>
</dbReference>
<comment type="similarity">
    <text evidence="2">Belongs to the bacterial solute-binding protein SsuA/TauA family.</text>
</comment>
<name>A0A1V3BZ25_9ACTN</name>
<evidence type="ECO:0000256" key="2">
    <source>
        <dbReference type="ARBA" id="ARBA00010742"/>
    </source>
</evidence>
<evidence type="ECO:0000256" key="3">
    <source>
        <dbReference type="ARBA" id="ARBA00022729"/>
    </source>
</evidence>
<organism evidence="5 6">
    <name type="scientific">Nocardiopsis sinuspersici</name>
    <dbReference type="NCBI Taxonomy" id="501010"/>
    <lineage>
        <taxon>Bacteria</taxon>
        <taxon>Bacillati</taxon>
        <taxon>Actinomycetota</taxon>
        <taxon>Actinomycetes</taxon>
        <taxon>Streptosporangiales</taxon>
        <taxon>Nocardiopsidaceae</taxon>
        <taxon>Nocardiopsis</taxon>
    </lineage>
</organism>
<dbReference type="GO" id="GO:0042597">
    <property type="term" value="C:periplasmic space"/>
    <property type="evidence" value="ECO:0007669"/>
    <property type="project" value="UniProtKB-SubCell"/>
</dbReference>
<evidence type="ECO:0000313" key="5">
    <source>
        <dbReference type="EMBL" id="OOC53797.1"/>
    </source>
</evidence>
<sequence>MRRTLAALTTGAVLLAATACGSQEADSDSGGLTTVTAGVIPIVDVAPVYLGVEQGFFEERGIDLRLESSSGGAAIVPGVISGEFDLGFSNIVSLIVARGQGLPLTTLTNGVTTTGEQGADMGGVFVQDDSSIQDAGDLEGLTVASNNLKNIGDTTVRQSVRVAGGDPSSVKFVELPFPDMPAALDSGQVDAVWAVEPFASIIRQAGHREIASNFVDTHPELSVAAYFASEQRQAEDPELFADVTAALEESMAYAQDNPDEVRRTISTYTEIDQGVIDELVLPRFPSEINRESVRTLADLMVTDGLVDSEPDLDALYGAKE</sequence>
<feature type="domain" description="SsuA/THI5-like" evidence="4">
    <location>
        <begin position="44"/>
        <end position="260"/>
    </location>
</feature>
<dbReference type="SUPFAM" id="SSF53850">
    <property type="entry name" value="Periplasmic binding protein-like II"/>
    <property type="match status" value="1"/>
</dbReference>